<gene>
    <name evidence="1" type="ORF">ALC60_06622</name>
</gene>
<sequence>SRVANGFQPSFARWQLARISGAARYATICCRIYRRMIPEDNSTRSTLTYPHGFEEKIMNVALAGYVGPACRKVKLHSGNKKSCSPEANETPRVPEYVLHFAVLSRYRCEKENSVSLYFFLEHSTYII</sequence>
<accession>A0A151X2F5</accession>
<keyword evidence="2" id="KW-1185">Reference proteome</keyword>
<protein>
    <submittedName>
        <fullName evidence="1">Uncharacterized protein</fullName>
    </submittedName>
</protein>
<dbReference type="AlphaFoldDB" id="A0A151X2F5"/>
<evidence type="ECO:0000313" key="1">
    <source>
        <dbReference type="EMBL" id="KYQ54475.1"/>
    </source>
</evidence>
<name>A0A151X2F5_9HYME</name>
<dbReference type="Proteomes" id="UP000075809">
    <property type="component" value="Unassembled WGS sequence"/>
</dbReference>
<evidence type="ECO:0000313" key="2">
    <source>
        <dbReference type="Proteomes" id="UP000075809"/>
    </source>
</evidence>
<proteinExistence type="predicted"/>
<feature type="non-terminal residue" evidence="1">
    <location>
        <position position="1"/>
    </location>
</feature>
<reference evidence="1 2" key="1">
    <citation type="submission" date="2015-09" db="EMBL/GenBank/DDBJ databases">
        <title>Trachymyrmex zeteki WGS genome.</title>
        <authorList>
            <person name="Nygaard S."/>
            <person name="Hu H."/>
            <person name="Boomsma J."/>
            <person name="Zhang G."/>
        </authorList>
    </citation>
    <scope>NUCLEOTIDE SEQUENCE [LARGE SCALE GENOMIC DNA]</scope>
    <source>
        <strain evidence="1">Tzet28-1</strain>
        <tissue evidence="1">Whole body</tissue>
    </source>
</reference>
<dbReference type="EMBL" id="KQ982580">
    <property type="protein sequence ID" value="KYQ54475.1"/>
    <property type="molecule type" value="Genomic_DNA"/>
</dbReference>
<organism evidence="1 2">
    <name type="scientific">Mycetomoellerius zeteki</name>
    <dbReference type="NCBI Taxonomy" id="64791"/>
    <lineage>
        <taxon>Eukaryota</taxon>
        <taxon>Metazoa</taxon>
        <taxon>Ecdysozoa</taxon>
        <taxon>Arthropoda</taxon>
        <taxon>Hexapoda</taxon>
        <taxon>Insecta</taxon>
        <taxon>Pterygota</taxon>
        <taxon>Neoptera</taxon>
        <taxon>Endopterygota</taxon>
        <taxon>Hymenoptera</taxon>
        <taxon>Apocrita</taxon>
        <taxon>Aculeata</taxon>
        <taxon>Formicoidea</taxon>
        <taxon>Formicidae</taxon>
        <taxon>Myrmicinae</taxon>
        <taxon>Mycetomoellerius</taxon>
    </lineage>
</organism>